<evidence type="ECO:0000256" key="2">
    <source>
        <dbReference type="ARBA" id="ARBA00023002"/>
    </source>
</evidence>
<protein>
    <submittedName>
        <fullName evidence="4">Nitroreductase</fullName>
    </submittedName>
</protein>
<dbReference type="Pfam" id="PF00881">
    <property type="entry name" value="Nitroreductase"/>
    <property type="match status" value="1"/>
</dbReference>
<gene>
    <name evidence="4" type="ordered locus">Hneap_1374</name>
</gene>
<dbReference type="SUPFAM" id="SSF55469">
    <property type="entry name" value="FMN-dependent nitroreductase-like"/>
    <property type="match status" value="1"/>
</dbReference>
<dbReference type="PANTHER" id="PTHR43673:SF12">
    <property type="entry name" value="PROTEIN DRGA"/>
    <property type="match status" value="1"/>
</dbReference>
<evidence type="ECO:0000256" key="1">
    <source>
        <dbReference type="ARBA" id="ARBA00007118"/>
    </source>
</evidence>
<dbReference type="GO" id="GO:0016491">
    <property type="term" value="F:oxidoreductase activity"/>
    <property type="evidence" value="ECO:0007669"/>
    <property type="project" value="UniProtKB-KW"/>
</dbReference>
<dbReference type="InterPro" id="IPR029479">
    <property type="entry name" value="Nitroreductase"/>
</dbReference>
<dbReference type="PANTHER" id="PTHR43673">
    <property type="entry name" value="NAD(P)H NITROREDUCTASE YDGI-RELATED"/>
    <property type="match status" value="1"/>
</dbReference>
<dbReference type="AlphaFoldDB" id="D0L0I5"/>
<evidence type="ECO:0000313" key="4">
    <source>
        <dbReference type="EMBL" id="ACX96208.1"/>
    </source>
</evidence>
<sequence>MHIFDAIRSRRAVKYFDPEFKLSAEKQTELLDLAMQSPTAFNLQHWRFVVVDDPKIRQQIRAVAWDQAQVTDASMLVILCADVNSWEKNAARVWAGAPDAVREMMVPAIDAYYRDKPQVQRDEIMRSCGIAGQTLMLAARAMDLDSCPMDGFDFDAVAKIIQLPADHEIAFMLAIGKKTRDVWPKPGQLDQTEVVIRNQFGA</sequence>
<reference evidence="4 5" key="1">
    <citation type="submission" date="2009-10" db="EMBL/GenBank/DDBJ databases">
        <title>Complete sequence of Halothiobacillus neapolitanus c2.</title>
        <authorList>
            <consortium name="US DOE Joint Genome Institute"/>
            <person name="Lucas S."/>
            <person name="Copeland A."/>
            <person name="Lapidus A."/>
            <person name="Glavina del Rio T."/>
            <person name="Tice H."/>
            <person name="Bruce D."/>
            <person name="Goodwin L."/>
            <person name="Pitluck S."/>
            <person name="Davenport K."/>
            <person name="Brettin T."/>
            <person name="Detter J.C."/>
            <person name="Han C."/>
            <person name="Tapia R."/>
            <person name="Larimer F."/>
            <person name="Land M."/>
            <person name="Hauser L."/>
            <person name="Kyrpides N."/>
            <person name="Mikhailova N."/>
            <person name="Kerfeld C."/>
            <person name="Cannon G."/>
            <person name="Heinhort S."/>
        </authorList>
    </citation>
    <scope>NUCLEOTIDE SEQUENCE [LARGE SCALE GENOMIC DNA]</scope>
    <source>
        <strain evidence="5">ATCC 23641 / c2</strain>
    </source>
</reference>
<name>D0L0I5_HALNC</name>
<proteinExistence type="inferred from homology"/>
<feature type="domain" description="Nitroreductase" evidence="3">
    <location>
        <begin position="7"/>
        <end position="177"/>
    </location>
</feature>
<comment type="similarity">
    <text evidence="1">Belongs to the nitroreductase family.</text>
</comment>
<dbReference type="InterPro" id="IPR000415">
    <property type="entry name" value="Nitroreductase-like"/>
</dbReference>
<dbReference type="HOGENOM" id="CLU_070764_4_2_6"/>
<dbReference type="Gene3D" id="3.40.109.10">
    <property type="entry name" value="NADH Oxidase"/>
    <property type="match status" value="1"/>
</dbReference>
<dbReference type="Proteomes" id="UP000009102">
    <property type="component" value="Chromosome"/>
</dbReference>
<keyword evidence="2" id="KW-0560">Oxidoreductase</keyword>
<dbReference type="OrthoDB" id="9809288at2"/>
<dbReference type="STRING" id="555778.Hneap_1374"/>
<dbReference type="KEGG" id="hna:Hneap_1374"/>
<evidence type="ECO:0000313" key="5">
    <source>
        <dbReference type="Proteomes" id="UP000009102"/>
    </source>
</evidence>
<dbReference type="CDD" id="cd02137">
    <property type="entry name" value="MhqN-like"/>
    <property type="match status" value="1"/>
</dbReference>
<dbReference type="EMBL" id="CP001801">
    <property type="protein sequence ID" value="ACX96208.1"/>
    <property type="molecule type" value="Genomic_DNA"/>
</dbReference>
<accession>D0L0I5</accession>
<dbReference type="eggNOG" id="COG0778">
    <property type="taxonomic scope" value="Bacteria"/>
</dbReference>
<keyword evidence="5" id="KW-1185">Reference proteome</keyword>
<evidence type="ECO:0000259" key="3">
    <source>
        <dbReference type="Pfam" id="PF00881"/>
    </source>
</evidence>
<dbReference type="RefSeq" id="WP_012824242.1">
    <property type="nucleotide sequence ID" value="NC_013422.1"/>
</dbReference>
<organism evidence="4 5">
    <name type="scientific">Halothiobacillus neapolitanus (strain ATCC 23641 / DSM 15147 / CIP 104769 / NCIMB 8539 / c2)</name>
    <name type="common">Thiobacillus neapolitanus</name>
    <dbReference type="NCBI Taxonomy" id="555778"/>
    <lineage>
        <taxon>Bacteria</taxon>
        <taxon>Pseudomonadati</taxon>
        <taxon>Pseudomonadota</taxon>
        <taxon>Gammaproteobacteria</taxon>
        <taxon>Chromatiales</taxon>
        <taxon>Halothiobacillaceae</taxon>
        <taxon>Halothiobacillus</taxon>
    </lineage>
</organism>